<dbReference type="EMBL" id="RJGP01001335">
    <property type="protein sequence ID" value="RVZ19197.1"/>
    <property type="molecule type" value="Genomic_DNA"/>
</dbReference>
<organism evidence="2 3">
    <name type="scientific">Helicobacter pylori</name>
    <name type="common">Campylobacter pylori</name>
    <dbReference type="NCBI Taxonomy" id="210"/>
    <lineage>
        <taxon>Bacteria</taxon>
        <taxon>Pseudomonadati</taxon>
        <taxon>Campylobacterota</taxon>
        <taxon>Epsilonproteobacteria</taxon>
        <taxon>Campylobacterales</taxon>
        <taxon>Helicobacteraceae</taxon>
        <taxon>Helicobacter</taxon>
    </lineage>
</organism>
<feature type="non-terminal residue" evidence="2">
    <location>
        <position position="1"/>
    </location>
</feature>
<keyword evidence="2" id="KW-0067">ATP-binding</keyword>
<comment type="caution">
    <text evidence="2">The sequence shown here is derived from an EMBL/GenBank/DDBJ whole genome shotgun (WGS) entry which is preliminary data.</text>
</comment>
<evidence type="ECO:0000313" key="2">
    <source>
        <dbReference type="EMBL" id="RVZ19197.1"/>
    </source>
</evidence>
<dbReference type="Pfam" id="PF19833">
    <property type="entry name" value="RecG_dom3_C"/>
    <property type="match status" value="1"/>
</dbReference>
<protein>
    <submittedName>
        <fullName evidence="2">ATP-dependent DNA helicase RecG</fullName>
    </submittedName>
</protein>
<feature type="domain" description="ATP-dependent DNA helicase RecG" evidence="1">
    <location>
        <begin position="8"/>
        <end position="53"/>
    </location>
</feature>
<gene>
    <name evidence="2" type="ORF">EC518_13570</name>
</gene>
<accession>A0A438W4G8</accession>
<dbReference type="Gene3D" id="3.40.50.300">
    <property type="entry name" value="P-loop containing nucleotide triphosphate hydrolases"/>
    <property type="match status" value="1"/>
</dbReference>
<dbReference type="InterPro" id="IPR045562">
    <property type="entry name" value="RecG_dom3_C"/>
</dbReference>
<dbReference type="Proteomes" id="UP000289022">
    <property type="component" value="Unassembled WGS sequence"/>
</dbReference>
<keyword evidence="2" id="KW-0547">Nucleotide-binding</keyword>
<dbReference type="InterPro" id="IPR027417">
    <property type="entry name" value="P-loop_NTPase"/>
</dbReference>
<keyword evidence="2" id="KW-0347">Helicase</keyword>
<sequence>EKFADELDGFKIAELDLQYRKSGDLLKGGEQSGNSFEYIDLAKDENIIAEVKQDFLKAASVSRGTFEN</sequence>
<dbReference type="AlphaFoldDB" id="A0A438W4G8"/>
<name>A0A438W4G8_HELPX</name>
<reference evidence="2 3" key="1">
    <citation type="submission" date="2018-11" db="EMBL/GenBank/DDBJ databases">
        <title>Genetic determinants and prediction of antibiotic resistance phenotypes in Helicobacter pylori.</title>
        <authorList>
            <person name="Wagner K."/>
        </authorList>
    </citation>
    <scope>NUCLEOTIDE SEQUENCE [LARGE SCALE GENOMIC DNA]</scope>
    <source>
        <strain evidence="2 3">ZH70</strain>
    </source>
</reference>
<evidence type="ECO:0000313" key="3">
    <source>
        <dbReference type="Proteomes" id="UP000289022"/>
    </source>
</evidence>
<evidence type="ECO:0000259" key="1">
    <source>
        <dbReference type="Pfam" id="PF19833"/>
    </source>
</evidence>
<proteinExistence type="predicted"/>
<dbReference type="GO" id="GO:0004386">
    <property type="term" value="F:helicase activity"/>
    <property type="evidence" value="ECO:0007669"/>
    <property type="project" value="UniProtKB-KW"/>
</dbReference>
<keyword evidence="2" id="KW-0378">Hydrolase</keyword>